<protein>
    <submittedName>
        <fullName evidence="11">ABC transporter ATP-binding protein</fullName>
    </submittedName>
</protein>
<reference evidence="12" key="1">
    <citation type="submission" date="2023-07" db="EMBL/GenBank/DDBJ databases">
        <title>30 novel species of actinomycetes from the DSMZ collection.</title>
        <authorList>
            <person name="Nouioui I."/>
        </authorList>
    </citation>
    <scope>NUCLEOTIDE SEQUENCE [LARGE SCALE GENOMIC DNA]</scope>
    <source>
        <strain evidence="12">DSM 44743</strain>
    </source>
</reference>
<evidence type="ECO:0000256" key="5">
    <source>
        <dbReference type="ARBA" id="ARBA00022840"/>
    </source>
</evidence>
<keyword evidence="7" id="KW-0406">Ion transport</keyword>
<dbReference type="RefSeq" id="WP_311510311.1">
    <property type="nucleotide sequence ID" value="NZ_JAVREP010000001.1"/>
</dbReference>
<dbReference type="PANTHER" id="PTHR42781:SF4">
    <property type="entry name" value="SPERMIDINE_PUTRESCINE IMPORT ATP-BINDING PROTEIN POTA"/>
    <property type="match status" value="1"/>
</dbReference>
<organism evidence="11 12">
    <name type="scientific">Nocardiopsis lambiniae</name>
    <dbReference type="NCBI Taxonomy" id="3075539"/>
    <lineage>
        <taxon>Bacteria</taxon>
        <taxon>Bacillati</taxon>
        <taxon>Actinomycetota</taxon>
        <taxon>Actinomycetes</taxon>
        <taxon>Streptosporangiales</taxon>
        <taxon>Nocardiopsidaceae</taxon>
        <taxon>Nocardiopsis</taxon>
    </lineage>
</organism>
<dbReference type="InterPro" id="IPR050093">
    <property type="entry name" value="ABC_SmlMolc_Importer"/>
</dbReference>
<dbReference type="InterPro" id="IPR017871">
    <property type="entry name" value="ABC_transporter-like_CS"/>
</dbReference>
<dbReference type="InterPro" id="IPR008995">
    <property type="entry name" value="Mo/tungstate-bd_C_term_dom"/>
</dbReference>
<dbReference type="InterPro" id="IPR003439">
    <property type="entry name" value="ABC_transporter-like_ATP-bd"/>
</dbReference>
<keyword evidence="5 11" id="KW-0067">ATP-binding</keyword>
<dbReference type="InterPro" id="IPR027417">
    <property type="entry name" value="P-loop_NTPase"/>
</dbReference>
<dbReference type="CDD" id="cd03259">
    <property type="entry name" value="ABC_Carb_Solutes_like"/>
    <property type="match status" value="1"/>
</dbReference>
<name>A0ABU2M4M4_9ACTN</name>
<dbReference type="Pfam" id="PF08402">
    <property type="entry name" value="TOBE_2"/>
    <property type="match status" value="1"/>
</dbReference>
<comment type="caution">
    <text evidence="11">The sequence shown here is derived from an EMBL/GenBank/DDBJ whole genome shotgun (WGS) entry which is preliminary data.</text>
</comment>
<dbReference type="SUPFAM" id="SSF52540">
    <property type="entry name" value="P-loop containing nucleoside triphosphate hydrolases"/>
    <property type="match status" value="1"/>
</dbReference>
<feature type="region of interest" description="Disordered" evidence="9">
    <location>
        <begin position="361"/>
        <end position="390"/>
    </location>
</feature>
<keyword evidence="3" id="KW-0410">Iron transport</keyword>
<evidence type="ECO:0000313" key="11">
    <source>
        <dbReference type="EMBL" id="MDT0327552.1"/>
    </source>
</evidence>
<dbReference type="PROSITE" id="PS00211">
    <property type="entry name" value="ABC_TRANSPORTER_1"/>
    <property type="match status" value="1"/>
</dbReference>
<proteinExistence type="predicted"/>
<dbReference type="Pfam" id="PF00005">
    <property type="entry name" value="ABC_tran"/>
    <property type="match status" value="1"/>
</dbReference>
<evidence type="ECO:0000313" key="12">
    <source>
        <dbReference type="Proteomes" id="UP001183390"/>
    </source>
</evidence>
<accession>A0ABU2M4M4</accession>
<evidence type="ECO:0000256" key="7">
    <source>
        <dbReference type="ARBA" id="ARBA00023065"/>
    </source>
</evidence>
<feature type="domain" description="ABC transporter" evidence="10">
    <location>
        <begin position="10"/>
        <end position="247"/>
    </location>
</feature>
<evidence type="ECO:0000256" key="4">
    <source>
        <dbReference type="ARBA" id="ARBA00022741"/>
    </source>
</evidence>
<evidence type="ECO:0000256" key="9">
    <source>
        <dbReference type="SAM" id="MobiDB-lite"/>
    </source>
</evidence>
<dbReference type="GO" id="GO:0005524">
    <property type="term" value="F:ATP binding"/>
    <property type="evidence" value="ECO:0007669"/>
    <property type="project" value="UniProtKB-KW"/>
</dbReference>
<keyword evidence="2" id="KW-1003">Cell membrane</keyword>
<evidence type="ECO:0000256" key="1">
    <source>
        <dbReference type="ARBA" id="ARBA00022448"/>
    </source>
</evidence>
<dbReference type="InterPro" id="IPR003593">
    <property type="entry name" value="AAA+_ATPase"/>
</dbReference>
<sequence length="390" mass="41531">MIDQRHTAPLRLRGLGMRYGTGAWALRGVDTTVPAGRTLAVLGPSGCGKSTLLRLVAGLETPGEGEVLLGDRVLSAPGSTVSPEFRDMGMVFQDYALWPHLRVRDIIGYGLRHGVHRTSAGERGSRVAELVGFLRLDGLEDRRPAELSGGQRQRVAIARALATRPRLLLFDEPLSNLDSQLRGEMREELALLLRRLGTTALYVTHDVSEALALADRVLVLHEGRTVQDASPEEVFGRPASGWVADLAGFSSRIEPDAVTVEDGRAVATVGGSRFVGRACGEDVGGGGPAAYLHPEAVRLGEGPGALPAVVVSSVFEGRHHRVRVRVGSAGTVLLHSVSPHRPGDRVGLEIEPDGAVIFGGTAEPHPLGSTRAAQNQVGGPEERHRDALQR</sequence>
<evidence type="ECO:0000256" key="3">
    <source>
        <dbReference type="ARBA" id="ARBA00022496"/>
    </source>
</evidence>
<keyword evidence="4" id="KW-0547">Nucleotide-binding</keyword>
<dbReference type="SMART" id="SM00382">
    <property type="entry name" value="AAA"/>
    <property type="match status" value="1"/>
</dbReference>
<dbReference type="InterPro" id="IPR013611">
    <property type="entry name" value="Transp-assoc_OB_typ2"/>
</dbReference>
<dbReference type="Proteomes" id="UP001183390">
    <property type="component" value="Unassembled WGS sequence"/>
</dbReference>
<dbReference type="PANTHER" id="PTHR42781">
    <property type="entry name" value="SPERMIDINE/PUTRESCINE IMPORT ATP-BINDING PROTEIN POTA"/>
    <property type="match status" value="1"/>
</dbReference>
<dbReference type="Gene3D" id="3.40.50.300">
    <property type="entry name" value="P-loop containing nucleotide triphosphate hydrolases"/>
    <property type="match status" value="1"/>
</dbReference>
<dbReference type="InterPro" id="IPR015853">
    <property type="entry name" value="ABC_transpr_FbpC"/>
</dbReference>
<keyword evidence="12" id="KW-1185">Reference proteome</keyword>
<gene>
    <name evidence="11" type="ORF">RM479_03920</name>
</gene>
<evidence type="ECO:0000256" key="8">
    <source>
        <dbReference type="ARBA" id="ARBA00023136"/>
    </source>
</evidence>
<keyword evidence="6" id="KW-0408">Iron</keyword>
<evidence type="ECO:0000256" key="2">
    <source>
        <dbReference type="ARBA" id="ARBA00022475"/>
    </source>
</evidence>
<dbReference type="PROSITE" id="PS50893">
    <property type="entry name" value="ABC_TRANSPORTER_2"/>
    <property type="match status" value="1"/>
</dbReference>
<feature type="compositionally biased region" description="Basic and acidic residues" evidence="9">
    <location>
        <begin position="380"/>
        <end position="390"/>
    </location>
</feature>
<keyword evidence="1" id="KW-0813">Transport</keyword>
<evidence type="ECO:0000259" key="10">
    <source>
        <dbReference type="PROSITE" id="PS50893"/>
    </source>
</evidence>
<dbReference type="EMBL" id="JAVREP010000001">
    <property type="protein sequence ID" value="MDT0327552.1"/>
    <property type="molecule type" value="Genomic_DNA"/>
</dbReference>
<evidence type="ECO:0000256" key="6">
    <source>
        <dbReference type="ARBA" id="ARBA00023004"/>
    </source>
</evidence>
<dbReference type="SUPFAM" id="SSF50331">
    <property type="entry name" value="MOP-like"/>
    <property type="match status" value="1"/>
</dbReference>
<keyword evidence="8" id="KW-0472">Membrane</keyword>